<keyword evidence="1" id="KW-0378">Hydrolase</keyword>
<feature type="compositionally biased region" description="Basic residues" evidence="2">
    <location>
        <begin position="23"/>
        <end position="32"/>
    </location>
</feature>
<keyword evidence="5" id="KW-1185">Reference proteome</keyword>
<dbReference type="AlphaFoldDB" id="A0A5C4VHU8"/>
<proteinExistence type="predicted"/>
<feature type="domain" description="Isochorismatase-like" evidence="3">
    <location>
        <begin position="210"/>
        <end position="334"/>
    </location>
</feature>
<dbReference type="OrthoDB" id="5794853at2"/>
<evidence type="ECO:0000313" key="4">
    <source>
        <dbReference type="EMBL" id="KAB8189097.1"/>
    </source>
</evidence>
<feature type="region of interest" description="Disordered" evidence="2">
    <location>
        <begin position="19"/>
        <end position="190"/>
    </location>
</feature>
<name>A0A5C4VHU8_9ACTN</name>
<dbReference type="InterPro" id="IPR036380">
    <property type="entry name" value="Isochorismatase-like_sf"/>
</dbReference>
<feature type="compositionally biased region" description="Basic residues" evidence="2">
    <location>
        <begin position="56"/>
        <end position="71"/>
    </location>
</feature>
<evidence type="ECO:0000256" key="2">
    <source>
        <dbReference type="SAM" id="MobiDB-lite"/>
    </source>
</evidence>
<dbReference type="EMBL" id="VDLX02000022">
    <property type="protein sequence ID" value="KAB8189097.1"/>
    <property type="molecule type" value="Genomic_DNA"/>
</dbReference>
<dbReference type="GO" id="GO:0016787">
    <property type="term" value="F:hydrolase activity"/>
    <property type="evidence" value="ECO:0007669"/>
    <property type="project" value="UniProtKB-KW"/>
</dbReference>
<feature type="compositionally biased region" description="Pro residues" evidence="2">
    <location>
        <begin position="105"/>
        <end position="118"/>
    </location>
</feature>
<dbReference type="SUPFAM" id="SSF52499">
    <property type="entry name" value="Isochorismatase-like hydrolases"/>
    <property type="match status" value="1"/>
</dbReference>
<accession>A0A5C4VHU8</accession>
<dbReference type="InterPro" id="IPR000868">
    <property type="entry name" value="Isochorismatase-like_dom"/>
</dbReference>
<feature type="compositionally biased region" description="Low complexity" evidence="2">
    <location>
        <begin position="176"/>
        <end position="190"/>
    </location>
</feature>
<organism evidence="4 5">
    <name type="scientific">Nonomuraea phyllanthi</name>
    <dbReference type="NCBI Taxonomy" id="2219224"/>
    <lineage>
        <taxon>Bacteria</taxon>
        <taxon>Bacillati</taxon>
        <taxon>Actinomycetota</taxon>
        <taxon>Actinomycetes</taxon>
        <taxon>Streptosporangiales</taxon>
        <taxon>Streptosporangiaceae</taxon>
        <taxon>Nonomuraea</taxon>
    </lineage>
</organism>
<dbReference type="Proteomes" id="UP000312512">
    <property type="component" value="Unassembled WGS sequence"/>
</dbReference>
<gene>
    <name evidence="4" type="ORF">FH608_042170</name>
</gene>
<reference evidence="4 5" key="1">
    <citation type="submission" date="2019-10" db="EMBL/GenBank/DDBJ databases">
        <title>Nonomuraea sp. nov., isolated from Phyllanthus amarus.</title>
        <authorList>
            <person name="Klykleung N."/>
            <person name="Tanasupawat S."/>
        </authorList>
    </citation>
    <scope>NUCLEOTIDE SEQUENCE [LARGE SCALE GENOMIC DNA]</scope>
    <source>
        <strain evidence="4 5">PA1-10</strain>
    </source>
</reference>
<sequence>MRLVRASFRTHRFVPHSSLRSARAQRVRRRGDRARGGGCAPPRCHRTRARGEPAPARRRHRPCRPARHRRGLGLPGLLPPAGAAGGARRAPARLHRAGPVRPASGRPPDPAAPPPGPGLPGRAGGVRGAVHRDPHPLHTPRDRRDATAARGEGAASPGRGPSAHPEPGRARGRGGAAPIPAAARLPPRNRPHPAWLPVAAAPAPCPAAPDLQRDFVADIAGTTEVLPAVRRLADVFRREGRPVVHIVRLYLPDGSNAEQQIGPNEHILYKPRWSAFFRTRLLEHLAERAVSTVVVAGCNYPNCPRSTLVDATQHDLRTVAVRDAVSGWTADADREMTGMGIACLDTSEVVAAIRTGAASRA</sequence>
<protein>
    <submittedName>
        <fullName evidence="4">Isochorismatase family protein</fullName>
    </submittedName>
</protein>
<dbReference type="Gene3D" id="3.40.50.850">
    <property type="entry name" value="Isochorismatase-like"/>
    <property type="match status" value="1"/>
</dbReference>
<feature type="compositionally biased region" description="Low complexity" evidence="2">
    <location>
        <begin position="75"/>
        <end position="89"/>
    </location>
</feature>
<dbReference type="CDD" id="cd00431">
    <property type="entry name" value="cysteine_hydrolases"/>
    <property type="match status" value="1"/>
</dbReference>
<dbReference type="InterPro" id="IPR050272">
    <property type="entry name" value="Isochorismatase-like_hydrls"/>
</dbReference>
<comment type="caution">
    <text evidence="4">The sequence shown here is derived from an EMBL/GenBank/DDBJ whole genome shotgun (WGS) entry which is preliminary data.</text>
</comment>
<dbReference type="PANTHER" id="PTHR43540">
    <property type="entry name" value="PEROXYUREIDOACRYLATE/UREIDOACRYLATE AMIDOHYDROLASE-RELATED"/>
    <property type="match status" value="1"/>
</dbReference>
<dbReference type="Pfam" id="PF00857">
    <property type="entry name" value="Isochorismatase"/>
    <property type="match status" value="1"/>
</dbReference>
<evidence type="ECO:0000259" key="3">
    <source>
        <dbReference type="Pfam" id="PF00857"/>
    </source>
</evidence>
<dbReference type="PANTHER" id="PTHR43540:SF6">
    <property type="entry name" value="ISOCHORISMATASE-LIKE DOMAIN-CONTAINING PROTEIN"/>
    <property type="match status" value="1"/>
</dbReference>
<feature type="compositionally biased region" description="Basic and acidic residues" evidence="2">
    <location>
        <begin position="130"/>
        <end position="147"/>
    </location>
</feature>
<evidence type="ECO:0000256" key="1">
    <source>
        <dbReference type="ARBA" id="ARBA00022801"/>
    </source>
</evidence>
<evidence type="ECO:0000313" key="5">
    <source>
        <dbReference type="Proteomes" id="UP000312512"/>
    </source>
</evidence>